<proteinExistence type="predicted"/>
<sequence>MIKIPQISYRFSTTEDSTLQPMTGIDNNSFMFSIPQPDEGWGILSDQILYYTITCKDVAGNTSYFKGSEYINPIDGPFLTCYAFIFRGSNNQWHFCFNHFKYWHQ</sequence>
<protein>
    <submittedName>
        <fullName evidence="1">Uncharacterized protein</fullName>
    </submittedName>
</protein>
<dbReference type="Proteomes" id="UP000189670">
    <property type="component" value="Unassembled WGS sequence"/>
</dbReference>
<accession>A0A1V1NR51</accession>
<evidence type="ECO:0000313" key="1">
    <source>
        <dbReference type="EMBL" id="ETR64976.1"/>
    </source>
</evidence>
<organism evidence="1 2">
    <name type="scientific">Candidatus Magnetoglobus multicellularis str. Araruama</name>
    <dbReference type="NCBI Taxonomy" id="890399"/>
    <lineage>
        <taxon>Bacteria</taxon>
        <taxon>Pseudomonadati</taxon>
        <taxon>Thermodesulfobacteriota</taxon>
        <taxon>Desulfobacteria</taxon>
        <taxon>Desulfobacterales</taxon>
        <taxon>Desulfobacteraceae</taxon>
        <taxon>Candidatus Magnetoglobus</taxon>
    </lineage>
</organism>
<reference evidence="2" key="1">
    <citation type="submission" date="2012-11" db="EMBL/GenBank/DDBJ databases">
        <authorList>
            <person name="Lucero-Rivera Y.E."/>
            <person name="Tovar-Ramirez D."/>
        </authorList>
    </citation>
    <scope>NUCLEOTIDE SEQUENCE [LARGE SCALE GENOMIC DNA]</scope>
    <source>
        <strain evidence="2">Araruama</strain>
    </source>
</reference>
<evidence type="ECO:0000313" key="2">
    <source>
        <dbReference type="Proteomes" id="UP000189670"/>
    </source>
</evidence>
<comment type="caution">
    <text evidence="1">The sequence shown here is derived from an EMBL/GenBank/DDBJ whole genome shotgun (WGS) entry which is preliminary data.</text>
</comment>
<gene>
    <name evidence="1" type="ORF">OMM_15022</name>
</gene>
<dbReference type="EMBL" id="ATBP01003366">
    <property type="protein sequence ID" value="ETR64976.1"/>
    <property type="molecule type" value="Genomic_DNA"/>
</dbReference>
<name>A0A1V1NR51_9BACT</name>
<dbReference type="AlphaFoldDB" id="A0A1V1NR51"/>